<keyword evidence="5" id="KW-1185">Reference proteome</keyword>
<evidence type="ECO:0000313" key="1">
    <source>
        <dbReference type="EMBL" id="CAF1527329.1"/>
    </source>
</evidence>
<protein>
    <submittedName>
        <fullName evidence="2">Uncharacterized protein</fullName>
    </submittedName>
</protein>
<dbReference type="EMBL" id="CAJOBC010104175">
    <property type="protein sequence ID" value="CAF4490151.1"/>
    <property type="molecule type" value="Genomic_DNA"/>
</dbReference>
<evidence type="ECO:0000313" key="3">
    <source>
        <dbReference type="EMBL" id="CAF4314010.1"/>
    </source>
</evidence>
<name>A0A816BJU2_9BILA</name>
<sequence>MFGQPPRSDSDYWKLVQQAGIEDEENLPTLVGESKDELIDNTLDNSNNFDAHTDFEIVNLLKQISDNVESYSSPDTPSKSTDISSTVATTSTTHDSIRKTGTNHYLSSANKKMKLHQDSLNVIANDFNLNACVAIAIHPVDRTNTNQKYLPCLIIEKTEKHDRFLYKLIC</sequence>
<dbReference type="Proteomes" id="UP000682733">
    <property type="component" value="Unassembled WGS sequence"/>
</dbReference>
<dbReference type="AlphaFoldDB" id="A0A816BJU2"/>
<comment type="caution">
    <text evidence="2">The sequence shown here is derived from an EMBL/GenBank/DDBJ whole genome shotgun (WGS) entry which is preliminary data.</text>
</comment>
<dbReference type="EMBL" id="CAJNOK010037011">
    <property type="protein sequence ID" value="CAF1527329.1"/>
    <property type="molecule type" value="Genomic_DNA"/>
</dbReference>
<dbReference type="EMBL" id="CAJNOQ010037504">
    <property type="protein sequence ID" value="CAF1608608.1"/>
    <property type="molecule type" value="Genomic_DNA"/>
</dbReference>
<dbReference type="Proteomes" id="UP000677228">
    <property type="component" value="Unassembled WGS sequence"/>
</dbReference>
<proteinExistence type="predicted"/>
<gene>
    <name evidence="2" type="ORF">GPM918_LOCUS42931</name>
    <name evidence="1" type="ORF">OVA965_LOCUS38077</name>
    <name evidence="4" type="ORF">SRO942_LOCUS44289</name>
    <name evidence="3" type="ORF">TMI583_LOCUS39220</name>
</gene>
<organism evidence="2 5">
    <name type="scientific">Didymodactylos carnosus</name>
    <dbReference type="NCBI Taxonomy" id="1234261"/>
    <lineage>
        <taxon>Eukaryota</taxon>
        <taxon>Metazoa</taxon>
        <taxon>Spiralia</taxon>
        <taxon>Gnathifera</taxon>
        <taxon>Rotifera</taxon>
        <taxon>Eurotatoria</taxon>
        <taxon>Bdelloidea</taxon>
        <taxon>Philodinida</taxon>
        <taxon>Philodinidae</taxon>
        <taxon>Didymodactylos</taxon>
    </lineage>
</organism>
<dbReference type="Proteomes" id="UP000663829">
    <property type="component" value="Unassembled WGS sequence"/>
</dbReference>
<dbReference type="EMBL" id="CAJOBA010059200">
    <property type="protein sequence ID" value="CAF4314010.1"/>
    <property type="molecule type" value="Genomic_DNA"/>
</dbReference>
<evidence type="ECO:0000313" key="4">
    <source>
        <dbReference type="EMBL" id="CAF4490151.1"/>
    </source>
</evidence>
<dbReference type="OrthoDB" id="10051799at2759"/>
<reference evidence="2" key="1">
    <citation type="submission" date="2021-02" db="EMBL/GenBank/DDBJ databases">
        <authorList>
            <person name="Nowell W R."/>
        </authorList>
    </citation>
    <scope>NUCLEOTIDE SEQUENCE</scope>
</reference>
<evidence type="ECO:0000313" key="5">
    <source>
        <dbReference type="Proteomes" id="UP000663829"/>
    </source>
</evidence>
<dbReference type="Proteomes" id="UP000681722">
    <property type="component" value="Unassembled WGS sequence"/>
</dbReference>
<accession>A0A816BJU2</accession>
<evidence type="ECO:0000313" key="2">
    <source>
        <dbReference type="EMBL" id="CAF1608608.1"/>
    </source>
</evidence>